<dbReference type="SUPFAM" id="SSF48334">
    <property type="entry name" value="DNA repair protein MutS, domain III"/>
    <property type="match status" value="1"/>
</dbReference>
<dbReference type="Pfam" id="PF05192">
    <property type="entry name" value="MutS_III"/>
    <property type="match status" value="1"/>
</dbReference>
<dbReference type="Gene3D" id="1.10.1420.10">
    <property type="match status" value="2"/>
</dbReference>
<dbReference type="InterPro" id="IPR027417">
    <property type="entry name" value="P-loop_NTPase"/>
</dbReference>
<dbReference type="FunFam" id="1.10.1420.10:FF:000013">
    <property type="entry name" value="mutS protein homolog 4"/>
    <property type="match status" value="1"/>
</dbReference>
<dbReference type="PIRSF" id="PIRSF005813">
    <property type="entry name" value="MSH2"/>
    <property type="match status" value="1"/>
</dbReference>
<dbReference type="GO" id="GO:0006298">
    <property type="term" value="P:mismatch repair"/>
    <property type="evidence" value="ECO:0007669"/>
    <property type="project" value="InterPro"/>
</dbReference>
<dbReference type="InterPro" id="IPR007861">
    <property type="entry name" value="DNA_mismatch_repair_MutS_clamp"/>
</dbReference>
<feature type="domain" description="DNA mismatch repair proteins mutS family" evidence="6">
    <location>
        <begin position="447"/>
        <end position="463"/>
    </location>
</feature>
<dbReference type="InterPro" id="IPR007696">
    <property type="entry name" value="DNA_mismatch_repair_MutS_core"/>
</dbReference>
<dbReference type="InterPro" id="IPR045076">
    <property type="entry name" value="MutS"/>
</dbReference>
<gene>
    <name evidence="7" type="ORF">NP493_4g02025</name>
</gene>
<keyword evidence="5" id="KW-0469">Meiosis</keyword>
<dbReference type="GO" id="GO:0030983">
    <property type="term" value="F:mismatched DNA binding"/>
    <property type="evidence" value="ECO:0007669"/>
    <property type="project" value="InterPro"/>
</dbReference>
<proteinExistence type="inferred from homology"/>
<dbReference type="SMART" id="SM00533">
    <property type="entry name" value="MUTSd"/>
    <property type="match status" value="1"/>
</dbReference>
<dbReference type="InterPro" id="IPR011184">
    <property type="entry name" value="DNA_mismatch_repair_Msh2"/>
</dbReference>
<dbReference type="InterPro" id="IPR036187">
    <property type="entry name" value="DNA_mismatch_repair_MutS_sf"/>
</dbReference>
<evidence type="ECO:0000259" key="6">
    <source>
        <dbReference type="PROSITE" id="PS00486"/>
    </source>
</evidence>
<reference evidence="7" key="1">
    <citation type="journal article" date="2023" name="Mol. Biol. Evol.">
        <title>Third-Generation Sequencing Reveals the Adaptive Role of the Epigenome in Three Deep-Sea Polychaetes.</title>
        <authorList>
            <person name="Perez M."/>
            <person name="Aroh O."/>
            <person name="Sun Y."/>
            <person name="Lan Y."/>
            <person name="Juniper S.K."/>
            <person name="Young C.R."/>
            <person name="Angers B."/>
            <person name="Qian P.Y."/>
        </authorList>
    </citation>
    <scope>NUCLEOTIDE SEQUENCE</scope>
    <source>
        <strain evidence="7">R07B-5</strain>
    </source>
</reference>
<evidence type="ECO:0000256" key="5">
    <source>
        <dbReference type="ARBA" id="ARBA00023254"/>
    </source>
</evidence>
<dbReference type="Gene3D" id="3.40.50.300">
    <property type="entry name" value="P-loop containing nucleotide triphosphate hydrolases"/>
    <property type="match status" value="1"/>
</dbReference>
<dbReference type="Pfam" id="PF00488">
    <property type="entry name" value="MutS_V"/>
    <property type="match status" value="1"/>
</dbReference>
<organism evidence="7 8">
    <name type="scientific">Ridgeia piscesae</name>
    <name type="common">Tubeworm</name>
    <dbReference type="NCBI Taxonomy" id="27915"/>
    <lineage>
        <taxon>Eukaryota</taxon>
        <taxon>Metazoa</taxon>
        <taxon>Spiralia</taxon>
        <taxon>Lophotrochozoa</taxon>
        <taxon>Annelida</taxon>
        <taxon>Polychaeta</taxon>
        <taxon>Sedentaria</taxon>
        <taxon>Canalipalpata</taxon>
        <taxon>Sabellida</taxon>
        <taxon>Siboglinidae</taxon>
        <taxon>Ridgeia</taxon>
    </lineage>
</organism>
<keyword evidence="2" id="KW-0547">Nucleotide-binding</keyword>
<protein>
    <recommendedName>
        <fullName evidence="6">DNA mismatch repair proteins mutS family domain-containing protein</fullName>
    </recommendedName>
</protein>
<evidence type="ECO:0000256" key="4">
    <source>
        <dbReference type="ARBA" id="ARBA00023125"/>
    </source>
</evidence>
<comment type="similarity">
    <text evidence="1">Belongs to the DNA mismatch repair MutS family.</text>
</comment>
<evidence type="ECO:0000256" key="2">
    <source>
        <dbReference type="ARBA" id="ARBA00022741"/>
    </source>
</evidence>
<dbReference type="Proteomes" id="UP001209878">
    <property type="component" value="Unassembled WGS sequence"/>
</dbReference>
<dbReference type="SUPFAM" id="SSF52540">
    <property type="entry name" value="P-loop containing nucleoside triphosphate hydrolases"/>
    <property type="match status" value="1"/>
</dbReference>
<dbReference type="SMART" id="SM00534">
    <property type="entry name" value="MUTSac"/>
    <property type="match status" value="1"/>
</dbReference>
<keyword evidence="3" id="KW-0067">ATP-binding</keyword>
<evidence type="ECO:0000313" key="7">
    <source>
        <dbReference type="EMBL" id="KAK2193937.1"/>
    </source>
</evidence>
<sequence length="626" mass="70984">MSLELLQNTRDVKSDHTLFGTLNYTRTPMGARLLRCNILQPPNNLETVSMRLDAVAELTDNEELFYSLQAVVGRFLDVDHLLSLCIQIPKQETVKTAESKITNMIHLKHSLELVEPLQLALKDSHSKLLCAYALVLEDPRFNVIMEKIHCVINEDTVFQKGLLNMRTQKCFAVKPHINGLLDVARRTYTEIVDDIAEMVEQLRNEYSLPMTSAYNSTRGFHLQIHSHSKEELPGVSSLPPCFIKVTRSKNSLTFTNTDLVVFIERVKESLQEIYLMTNIVVTELLTDIRVHLGCLYKLTECISMIDMIVAFAHNCTLFHYVRPEFTDTIAIKQGRHPILEKITVDAITPNNVVNQFLLLQYASEESNFVVITGPNMSGKSTYLRQIALLQIMAQIGSYVPAEYASFRLTDQIFSRIGSDDDIETNASTFVMEMRETNYIVQNATASSLIIIDELGRGTSADEGVGICHAICEYLLNLKAYVFFATHFMQLTNLESLYPNVENYHFDVQEVFGEHGQCSKVTYTHVLSKGKTRQKHYGLQLAEMSTLPAEVLQDARCLAEQISAQRETKAPLSAAAVKERADFRLSKRLLQTALNSRLDEESLRSYLRALKEQYLKELQESVTSAED</sequence>
<dbReference type="GO" id="GO:0007131">
    <property type="term" value="P:reciprocal meiotic recombination"/>
    <property type="evidence" value="ECO:0007669"/>
    <property type="project" value="TreeGrafter"/>
</dbReference>
<dbReference type="PROSITE" id="PS00486">
    <property type="entry name" value="DNA_MISMATCH_REPAIR_2"/>
    <property type="match status" value="1"/>
</dbReference>
<dbReference type="FunFam" id="3.40.50.300:FF:000870">
    <property type="entry name" value="MutS protein homolog 4"/>
    <property type="match status" value="1"/>
</dbReference>
<name>A0AAD9PG57_RIDPI</name>
<comment type="caution">
    <text evidence="7">The sequence shown here is derived from an EMBL/GenBank/DDBJ whole genome shotgun (WGS) entry which is preliminary data.</text>
</comment>
<keyword evidence="8" id="KW-1185">Reference proteome</keyword>
<dbReference type="PANTHER" id="PTHR11361">
    <property type="entry name" value="DNA MISMATCH REPAIR PROTEIN MUTS FAMILY MEMBER"/>
    <property type="match status" value="1"/>
</dbReference>
<dbReference type="EMBL" id="JAODUO010000004">
    <property type="protein sequence ID" value="KAK2193937.1"/>
    <property type="molecule type" value="Genomic_DNA"/>
</dbReference>
<dbReference type="Pfam" id="PF05190">
    <property type="entry name" value="MutS_IV"/>
    <property type="match status" value="1"/>
</dbReference>
<dbReference type="AlphaFoldDB" id="A0AAD9PG57"/>
<evidence type="ECO:0000256" key="3">
    <source>
        <dbReference type="ARBA" id="ARBA00022840"/>
    </source>
</evidence>
<dbReference type="InterPro" id="IPR000432">
    <property type="entry name" value="DNA_mismatch_repair_MutS_C"/>
</dbReference>
<dbReference type="GO" id="GO:0140664">
    <property type="term" value="F:ATP-dependent DNA damage sensor activity"/>
    <property type="evidence" value="ECO:0007669"/>
    <property type="project" value="InterPro"/>
</dbReference>
<dbReference type="GO" id="GO:0005634">
    <property type="term" value="C:nucleus"/>
    <property type="evidence" value="ECO:0007669"/>
    <property type="project" value="TreeGrafter"/>
</dbReference>
<evidence type="ECO:0000256" key="1">
    <source>
        <dbReference type="ARBA" id="ARBA00006271"/>
    </source>
</evidence>
<accession>A0AAD9PG57</accession>
<dbReference type="PANTHER" id="PTHR11361:SF21">
    <property type="entry name" value="MUTS PROTEIN HOMOLOG 4"/>
    <property type="match status" value="1"/>
</dbReference>
<keyword evidence="4" id="KW-0238">DNA-binding</keyword>
<dbReference type="GO" id="GO:0005524">
    <property type="term" value="F:ATP binding"/>
    <property type="evidence" value="ECO:0007669"/>
    <property type="project" value="UniProtKB-KW"/>
</dbReference>
<evidence type="ECO:0000313" key="8">
    <source>
        <dbReference type="Proteomes" id="UP001209878"/>
    </source>
</evidence>